<dbReference type="PANTHER" id="PTHR30146">
    <property type="entry name" value="LACI-RELATED TRANSCRIPTIONAL REPRESSOR"/>
    <property type="match status" value="1"/>
</dbReference>
<protein>
    <submittedName>
        <fullName evidence="5">Transcriptional regulator, LacI family</fullName>
    </submittedName>
</protein>
<accession>A0A1X6XIQ8</accession>
<reference evidence="6" key="1">
    <citation type="submission" date="2017-02" db="EMBL/GenBank/DDBJ databases">
        <authorList>
            <person name="Dridi B."/>
        </authorList>
    </citation>
    <scope>NUCLEOTIDE SEQUENCE [LARGE SCALE GENOMIC DNA]</scope>
    <source>
        <strain evidence="6">B Co 03.10</strain>
    </source>
</reference>
<dbReference type="GO" id="GO:0003700">
    <property type="term" value="F:DNA-binding transcription factor activity"/>
    <property type="evidence" value="ECO:0007669"/>
    <property type="project" value="TreeGrafter"/>
</dbReference>
<organism evidence="5 6">
    <name type="scientific">Brevibacterium yomogidense</name>
    <dbReference type="NCBI Taxonomy" id="946573"/>
    <lineage>
        <taxon>Bacteria</taxon>
        <taxon>Bacillati</taxon>
        <taxon>Actinomycetota</taxon>
        <taxon>Actinomycetes</taxon>
        <taxon>Micrococcales</taxon>
        <taxon>Brevibacteriaceae</taxon>
        <taxon>Brevibacterium</taxon>
    </lineage>
</organism>
<keyword evidence="2" id="KW-0238">DNA-binding</keyword>
<dbReference type="PANTHER" id="PTHR30146:SF109">
    <property type="entry name" value="HTH-TYPE TRANSCRIPTIONAL REGULATOR GALS"/>
    <property type="match status" value="1"/>
</dbReference>
<sequence>MIALIVPNLTNPMFPYWSHEILEVAAAEGFEVLVVATDDDPARLEAAARTLVNRNIDGAIVLASHREDATALLTLREERIPFTFLSRRSEYVSADFVGIDDYTASRQLAQHVVSHQPQRPATVVGPRFSTASAQREKGMNDALSNARLHVPTERRIATDLSRAGGHRAARHLMELPERPDAILCGSDEISLGVMEALAEDGIEAGRDMIVTGFDGLRHTTSPLIGLTTVIQPLKEMGSAAAHQLLHRLRSGTYDEHRTVIFPHTLHIGRTCGCPRTTTHFTRKDT</sequence>
<dbReference type="SUPFAM" id="SSF53822">
    <property type="entry name" value="Periplasmic binding protein-like I"/>
    <property type="match status" value="1"/>
</dbReference>
<evidence type="ECO:0000259" key="4">
    <source>
        <dbReference type="Pfam" id="PF00532"/>
    </source>
</evidence>
<keyword evidence="6" id="KW-1185">Reference proteome</keyword>
<dbReference type="CDD" id="cd06267">
    <property type="entry name" value="PBP1_LacI_sugar_binding-like"/>
    <property type="match status" value="1"/>
</dbReference>
<dbReference type="EMBL" id="FWFF01000017">
    <property type="protein sequence ID" value="SLM99185.1"/>
    <property type="molecule type" value="Genomic_DNA"/>
</dbReference>
<dbReference type="AlphaFoldDB" id="A0A1X6XIQ8"/>
<name>A0A1X6XIQ8_9MICO</name>
<dbReference type="Pfam" id="PF00532">
    <property type="entry name" value="Peripla_BP_1"/>
    <property type="match status" value="1"/>
</dbReference>
<keyword evidence="3" id="KW-0804">Transcription</keyword>
<dbReference type="InterPro" id="IPR001761">
    <property type="entry name" value="Peripla_BP/Lac1_sug-bd_dom"/>
</dbReference>
<gene>
    <name evidence="5" type="ORF">FM105_10480</name>
</gene>
<dbReference type="Gene3D" id="3.40.50.2300">
    <property type="match status" value="2"/>
</dbReference>
<evidence type="ECO:0000256" key="1">
    <source>
        <dbReference type="ARBA" id="ARBA00023015"/>
    </source>
</evidence>
<keyword evidence="1" id="KW-0805">Transcription regulation</keyword>
<evidence type="ECO:0000313" key="6">
    <source>
        <dbReference type="Proteomes" id="UP000196581"/>
    </source>
</evidence>
<dbReference type="GO" id="GO:0000976">
    <property type="term" value="F:transcription cis-regulatory region binding"/>
    <property type="evidence" value="ECO:0007669"/>
    <property type="project" value="TreeGrafter"/>
</dbReference>
<evidence type="ECO:0000256" key="3">
    <source>
        <dbReference type="ARBA" id="ARBA00023163"/>
    </source>
</evidence>
<dbReference type="Proteomes" id="UP000196581">
    <property type="component" value="Unassembled WGS sequence"/>
</dbReference>
<feature type="domain" description="Periplasmic binding protein/LacI sugar binding" evidence="4">
    <location>
        <begin position="2"/>
        <end position="260"/>
    </location>
</feature>
<dbReference type="InterPro" id="IPR028082">
    <property type="entry name" value="Peripla_BP_I"/>
</dbReference>
<proteinExistence type="predicted"/>
<evidence type="ECO:0000313" key="5">
    <source>
        <dbReference type="EMBL" id="SLM99185.1"/>
    </source>
</evidence>
<evidence type="ECO:0000256" key="2">
    <source>
        <dbReference type="ARBA" id="ARBA00023125"/>
    </source>
</evidence>